<dbReference type="SMART" id="SM00320">
    <property type="entry name" value="WD40"/>
    <property type="match status" value="11"/>
</dbReference>
<feature type="repeat" description="WD" evidence="1">
    <location>
        <begin position="3171"/>
        <end position="3212"/>
    </location>
</feature>
<dbReference type="PROSITE" id="PS50294">
    <property type="entry name" value="WD_REPEATS_REGION"/>
    <property type="match status" value="1"/>
</dbReference>
<dbReference type="EMBL" id="JH431009">
    <property type="status" value="NOT_ANNOTATED_CDS"/>
    <property type="molecule type" value="Genomic_DNA"/>
</dbReference>
<dbReference type="SUPFAM" id="SSF50978">
    <property type="entry name" value="WD40 repeat-like"/>
    <property type="match status" value="2"/>
</dbReference>
<organism evidence="4 5">
    <name type="scientific">Strigamia maritima</name>
    <name type="common">European centipede</name>
    <name type="synonym">Geophilus maritimus</name>
    <dbReference type="NCBI Taxonomy" id="126957"/>
    <lineage>
        <taxon>Eukaryota</taxon>
        <taxon>Metazoa</taxon>
        <taxon>Ecdysozoa</taxon>
        <taxon>Arthropoda</taxon>
        <taxon>Myriapoda</taxon>
        <taxon>Chilopoda</taxon>
        <taxon>Pleurostigmophora</taxon>
        <taxon>Geophilomorpha</taxon>
        <taxon>Linotaeniidae</taxon>
        <taxon>Strigamia</taxon>
    </lineage>
</organism>
<dbReference type="Pfam" id="PF00400">
    <property type="entry name" value="WD40"/>
    <property type="match status" value="3"/>
</dbReference>
<dbReference type="Pfam" id="PF12234">
    <property type="entry name" value="Rav1p_C"/>
    <property type="match status" value="1"/>
</dbReference>
<evidence type="ECO:0000259" key="3">
    <source>
        <dbReference type="Pfam" id="PF12234"/>
    </source>
</evidence>
<accession>T1IMB2</accession>
<dbReference type="GO" id="GO:0043291">
    <property type="term" value="C:RAVE complex"/>
    <property type="evidence" value="ECO:0007669"/>
    <property type="project" value="TreeGrafter"/>
</dbReference>
<protein>
    <recommendedName>
        <fullName evidence="3">RAVE complex protein Rav1 C-terminal domain-containing protein</fullName>
    </recommendedName>
</protein>
<dbReference type="eggNOG" id="KOG1064">
    <property type="taxonomic scope" value="Eukaryota"/>
</dbReference>
<dbReference type="InterPro" id="IPR036322">
    <property type="entry name" value="WD40_repeat_dom_sf"/>
</dbReference>
<reference evidence="4" key="2">
    <citation type="submission" date="2015-02" db="UniProtKB">
        <authorList>
            <consortium name="EnsemblMetazoa"/>
        </authorList>
    </citation>
    <scope>IDENTIFICATION</scope>
</reference>
<dbReference type="PROSITE" id="PS50082">
    <property type="entry name" value="WD_REPEATS_2"/>
    <property type="match status" value="1"/>
</dbReference>
<reference evidence="5" key="1">
    <citation type="submission" date="2011-05" db="EMBL/GenBank/DDBJ databases">
        <authorList>
            <person name="Richards S.R."/>
            <person name="Qu J."/>
            <person name="Jiang H."/>
            <person name="Jhangiani S.N."/>
            <person name="Agravi P."/>
            <person name="Goodspeed R."/>
            <person name="Gross S."/>
            <person name="Mandapat C."/>
            <person name="Jackson L."/>
            <person name="Mathew T."/>
            <person name="Pu L."/>
            <person name="Thornton R."/>
            <person name="Saada N."/>
            <person name="Wilczek-Boney K.B."/>
            <person name="Lee S."/>
            <person name="Kovar C."/>
            <person name="Wu Y."/>
            <person name="Scherer S.E."/>
            <person name="Worley K.C."/>
            <person name="Muzny D.M."/>
            <person name="Gibbs R."/>
        </authorList>
    </citation>
    <scope>NUCLEOTIDE SEQUENCE</scope>
    <source>
        <strain evidence="5">Brora</strain>
    </source>
</reference>
<feature type="compositionally biased region" description="Polar residues" evidence="2">
    <location>
        <begin position="1023"/>
        <end position="1044"/>
    </location>
</feature>
<dbReference type="PANTHER" id="PTHR13950:SF9">
    <property type="entry name" value="RABCONNECTIN-3A"/>
    <property type="match status" value="1"/>
</dbReference>
<proteinExistence type="predicted"/>
<dbReference type="PANTHER" id="PTHR13950">
    <property type="entry name" value="RABCONNECTIN-RELATED"/>
    <property type="match status" value="1"/>
</dbReference>
<feature type="region of interest" description="Disordered" evidence="2">
    <location>
        <begin position="436"/>
        <end position="487"/>
    </location>
</feature>
<name>T1IMB2_STRMM</name>
<feature type="compositionally biased region" description="Acidic residues" evidence="2">
    <location>
        <begin position="440"/>
        <end position="454"/>
    </location>
</feature>
<evidence type="ECO:0000256" key="2">
    <source>
        <dbReference type="SAM" id="MobiDB-lite"/>
    </source>
</evidence>
<dbReference type="STRING" id="126957.T1IMB2"/>
<feature type="domain" description="RAVE complex protein Rav1 C-terminal" evidence="3">
    <location>
        <begin position="1714"/>
        <end position="1984"/>
    </location>
</feature>
<dbReference type="InterPro" id="IPR015943">
    <property type="entry name" value="WD40/YVTN_repeat-like_dom_sf"/>
</dbReference>
<sequence>MNCHQILTGAVNAGNHCFAVGSVEGIPFTAYAAGCDIVILACSFERVQIIPGVCHGNIQVACLDCSTDTGKIAAAYGHQICIFEPTPLAQRNSSHKLNYRWVQTATFQADCYIENLSWNLEGTRLLTGGKCIQMWNYNNPSEDTILEEDEFADKVQFQVGGEESVPIEPYWSCIWSCKTAHPVCYLKFSPDGTLFASAGKTDRLVKIWYESKSVNFPGKSLESQCSTVNMDDVSFTFIYIAHPRAVTGLSWRKTSKYMPRGAVANMLVTSCRDNICRVWVQTVLPDDGLVNMQQFDPMAAQNPKFRTHRHKHKFMMRLKHMKTCFQFRRRQATHHQQHGNANAPIPTLPSTFSAHDFHSFGVHGTGMTPGFHFHLAASINAETDIPLVPSISGSGDLREPNFVLHWLNNKEMHFTLQAEQILQELSKKTIEIEQVVQAPSDEEVEDEAKEEEEVSSNGKKSKPIGLMKPKPTKLGRGKSQDEIDDPNHITTSSYSLASAVSSTSLTADSSATATAGLVLFSLNILRFVTQSPLGDALDRKIESLLRDWHGSPDLLFSIHPVDGSFLVWLIEWLDEYIPSSFRQAQVSFSTRIPNALPLGDAMTMSTNLIMYNCRGTMDVKTESTTTKPQTKDSLGSTSGCSTICMVSKHKNGSLNLWNVTFNDNTKFTQLLSVCHALRVCGHRFRVNDITCHPVLPLLLTTSHHNLPSTNDVRSPDVKPDAYDVLQDSTTYSNDEETPLGFCSELILWRVDPVGPLCRSGGVTELARINSPEISAFSNVAWIPTLLPRIITIFDERCLIPKLGSLSTTLGSLSNSPSACFVASDGKSLRIYQAVIDARTLLAEIFNAERKILRTESMMSMSSSSSMGLKQQTLHSTFKIVSQQSTSRPGCVIQLAAIADAVHDWQNTQLLHVFQEQLITGERNDVLSNNIMDAGLGAMVDLQQSSIFEEPFYLVVIEKDQSGGSTLHMWRIVIASQPITGGDKSNKKTRYYQFINNSLPTGLLKNMTYAPDSNLVQDSDADHSNLSSRSNTPEPSASQHNALSPPLTISTTKICTQKLILPPNVEIIHATPAAGHLSSSSIYPACFAPYLLTTACSDSKVRFWYCNHTEAADGTLSYEWIEWKMLNTKEESSCIEILGLPLNVSCAYSGRIACAYKSGQSFTRPTSDNPNSRFVNLCVAIYECESTGGSEWILEDTIQLKNISLPEIKMDLDLSFLQDKSLLEKKKKQSLDNLSLIAVPSFSTLYTLRKAIAEQGNQCILTQKHLVQLDWVSTEDGSHVLTVGVGSKILLFTTVSSDIAQANMKAMSESRSSNNRPMLTKASSMMVQHFSPEEIRWMKLRSVELNSADGLPPLPMQISWVRDGILVVGMDNEMHVYCQWRGAKRATSEVTPDGEVKKAKSDFESSIYSRNLTDADIITLKQDTSGPKRLPILKMIPHSTSTNVISGADPKKKGISENQPLIESFMPDYGLFEASRMACPVLPQYHPKQLMELLNFGKIRRVKAILMHLVRCLSGAEHRAAISRPEVADGTRQRAWSRSRTLSISIPQGTSPSESQNQSAILSEEFHLDYIEVNSIPPLPLHTLLAADKETVVQHTKEDGLKNYSGLFSSDGLIEEDDDLDNILMEDEFSTNNRERRRSMSAEKQGLTNFGNRHGRMLTRLLTHTHLPGLSSLDQMHLLALADTVASCNTAFADKFQLEVAKTETTPASDGTFNSSPESLDDCGLRFLLAMRHHSYLLRCLPPQQRVLLHKQGLDTATVVWAFYSESEEELLNVIPGMQRGNPRWSELKELGAGWWIRNNAVLKRTIEKVAKAAFQANNDPLDAAIYYLAMKKKNLIWGLFRSVKDQKMTEFFQNNFSENRWRKAALKNAFVLLGKQRFIHAAAFFLLANSLRDAIEVCLNKLNDFQLAMIIVRLYEGELEVLPHSLQRLLYEEILGCDKDGNNYDQSKANPDPFLRSMACWILKDCSNALNTLLQTDIGSNYSRAPSDENLFDDTVSRNVFNFYVYLRTHPLLIRQQIADTAQGSQNVLLTSFSHSSDKKMNLRDRQVLFEYAITPMERRLYFMTAHTYFKAGCPALALEVLTKLPTKVIDTPSNSPLRSPAKNLTPSGLRSIDTGIIKEEHWSTSIDTEMGGIPKVKEGGDVFDWGEPVMNSLEDEPLDLKLSDDDEEDELDIEGNKLIKSVDSKDVFKFNGTETPDIGGGGIAKMDIMAQQLKFVACLKIMMEELSTLATGYEVDGGQLRYQLYVWLEREVEALKELCNYGGNYSSDSQIKMDVSVSGMDELEKSRSTPDKRPGENPTLHEILLADKLDFEAKLHRAEKRKHWLKANETLLRTLLSYCSLHGASGGGLASVRMELILLLQELQQEKTQHQLLSPLPFPTTLPLLSASVACHKTVVTDPIRHLQAMSHDILSTMINLPSPAIPSFVSYAEVFVLRDLSIALSACIYQSLCDSESFCVKQNGYLSAGMEALASTSVVYQDSHLVGGFNRRRRFSSNEEPMQPTTAPNKWPGVTSLRALIERDKDEDSPKLTTLLTEAFIAIYMSLLVHALVACESHTLYRLVGQNFSEQTWSLLYGGGMKKLLKVAVPSTSATLHNQSSTEKQTQPGEASIINTLVRHRENLNWKIFRQFGSQPAVIKEDRPTYREQFVPPETSVVNYLMSKPLLPPEYEAIDYDSNESLPSEDEEDDDVGDDDDYLNLKDTKISSSAEFNEHSDPNSYSWGIIRYAVVRLAQHQLQKFLSVAGLELQELPSTSPLIHSIMKLLDLWLNILKEKMDAAGAPPNDYIPSCYVETSHGGPAIQKYRSILEPANTPFKSKQKSAYQVRRLWSYLVRQEHVQDIFIRYIFGRKKIPQIRDEHCSDDTEVDASLPDPIRIIHKDQDSISSFCINKAGIGILALATTKEIQELDISVLLEPPLWLEDDCEYDILNLNTGPESLPATEYLVVQTAADRPLLAQLAPSGHSASTSNLSSPASIPSTFTVQTGRGTTVLMKHKIEGVRRMSSHPILPVYLTGCQDGSVRIWEWGHGQPVATPRTAGAYAKVTRVLFNPQGNKFGIADGDGKLSLWQVGLSSNANKMFFTHNCHSKITSDFVFVGSSSLTATAGHSSENKNVCLWDTLLPQKRALVKAFTCHDQGCSCLVYAPQHQMIISGGKKGEIFILDVRQRQVRHNFTGHDSAVKCIALDPNEEFFVTGSADGDIKVWGLSYRNTFFTFPGEHVRNTFFRNIGDGVSQLYVDTASRLFSCGADGSMKLRQLPQREKQLDKMSTVFIRVSSQILLSGTDDSRRNSEHPDILMSEFVEVSITIYFCKYQLVSSIIQILKKRENNFSENRWRKAALKNAFVLLGSNDLFYLLIHYATPLKYKFYFYFLKDCSNALNTLLQTDIGSNYSRAPSDENLFDDTVSRNVFNFYVYLRTHPLLIRKQIADTAQGSQNVLLISFSHSSDKKMNLRDRQVLFEYAITPMERRLYFMTAHTYFKAGCPALALEVLSKLPTKVIDTPSNILIRGLLRRSIEMGGIPKVKEGGDVFDWGEPVMNSLQDESLDLKLSDDDEEDELDIEGNKLIKSVNSKDVFKFNGNETPDVGGGGIAKTDIMAQQLKFVACLKIMMEELSALATGYEVDGGQLRYQLYVWLEREKWMFPCREWTNWKNRWAHWINAPAKTRDHISR</sequence>
<dbReference type="InterPro" id="IPR001680">
    <property type="entry name" value="WD40_rpt"/>
</dbReference>
<dbReference type="GO" id="GO:0007035">
    <property type="term" value="P:vacuolar acidification"/>
    <property type="evidence" value="ECO:0007669"/>
    <property type="project" value="TreeGrafter"/>
</dbReference>
<feature type="compositionally biased region" description="Basic and acidic residues" evidence="2">
    <location>
        <begin position="478"/>
        <end position="487"/>
    </location>
</feature>
<dbReference type="OMA" id="AENGNTC"/>
<dbReference type="EnsemblMetazoa" id="SMAR002112-RA">
    <property type="protein sequence ID" value="SMAR002112-PA"/>
    <property type="gene ID" value="SMAR002112"/>
</dbReference>
<dbReference type="InterPro" id="IPR022033">
    <property type="entry name" value="Rav1p_C"/>
</dbReference>
<dbReference type="Gene3D" id="2.130.10.10">
    <property type="entry name" value="YVTN repeat-like/Quinoprotein amine dehydrogenase"/>
    <property type="match status" value="3"/>
</dbReference>
<dbReference type="InterPro" id="IPR052208">
    <property type="entry name" value="DmX-like/RAVE_component"/>
</dbReference>
<evidence type="ECO:0000313" key="5">
    <source>
        <dbReference type="Proteomes" id="UP000014500"/>
    </source>
</evidence>
<dbReference type="FunFam" id="2.130.10.10:FF:000651">
    <property type="entry name" value="RaBConnectin related"/>
    <property type="match status" value="1"/>
</dbReference>
<keyword evidence="5" id="KW-1185">Reference proteome</keyword>
<evidence type="ECO:0000256" key="1">
    <source>
        <dbReference type="PROSITE-ProRule" id="PRU00221"/>
    </source>
</evidence>
<dbReference type="HOGENOM" id="CLU_000267_0_0_1"/>
<keyword evidence="1" id="KW-0853">WD repeat</keyword>
<dbReference type="PhylomeDB" id="T1IMB2"/>
<evidence type="ECO:0000313" key="4">
    <source>
        <dbReference type="EnsemblMetazoa" id="SMAR002112-PA"/>
    </source>
</evidence>
<dbReference type="Proteomes" id="UP000014500">
    <property type="component" value="Unassembled WGS sequence"/>
</dbReference>
<feature type="region of interest" description="Disordered" evidence="2">
    <location>
        <begin position="1013"/>
        <end position="1044"/>
    </location>
</feature>